<protein>
    <submittedName>
        <fullName evidence="1">Uncharacterized protein</fullName>
    </submittedName>
</protein>
<name>A0A8S1S6C4_PAROT</name>
<dbReference type="EMBL" id="CAJJDP010000005">
    <property type="protein sequence ID" value="CAD8135047.1"/>
    <property type="molecule type" value="Genomic_DNA"/>
</dbReference>
<dbReference type="OMA" id="CAKNISN"/>
<comment type="caution">
    <text evidence="1">The sequence shown here is derived from an EMBL/GenBank/DDBJ whole genome shotgun (WGS) entry which is preliminary data.</text>
</comment>
<organism evidence="1 2">
    <name type="scientific">Paramecium octaurelia</name>
    <dbReference type="NCBI Taxonomy" id="43137"/>
    <lineage>
        <taxon>Eukaryota</taxon>
        <taxon>Sar</taxon>
        <taxon>Alveolata</taxon>
        <taxon>Ciliophora</taxon>
        <taxon>Intramacronucleata</taxon>
        <taxon>Oligohymenophorea</taxon>
        <taxon>Peniculida</taxon>
        <taxon>Parameciidae</taxon>
        <taxon>Paramecium</taxon>
    </lineage>
</organism>
<evidence type="ECO:0000313" key="1">
    <source>
        <dbReference type="EMBL" id="CAD8135047.1"/>
    </source>
</evidence>
<reference evidence="1" key="1">
    <citation type="submission" date="2021-01" db="EMBL/GenBank/DDBJ databases">
        <authorList>
            <consortium name="Genoscope - CEA"/>
            <person name="William W."/>
        </authorList>
    </citation>
    <scope>NUCLEOTIDE SEQUENCE</scope>
</reference>
<sequence length="175" mass="20613">MGQIQQICAKNISNCDSSITDLKERTIKREYLKNKRSKKTYEQQCAVITETIQELKLQLPQDEDKQNQDVETNISIVDSFYKQETRNLSQRELDEITDQNVNNKSDGIKNRSKSLFIHNILPEIPPKSILKNREALQDQQKRNLQQQKRVRFSEKVFQKNKLLPKQTGYKIVSYI</sequence>
<gene>
    <name evidence="1" type="ORF">POCTA_138.1.T0060191</name>
</gene>
<proteinExistence type="predicted"/>
<evidence type="ECO:0000313" key="2">
    <source>
        <dbReference type="Proteomes" id="UP000683925"/>
    </source>
</evidence>
<dbReference type="Proteomes" id="UP000683925">
    <property type="component" value="Unassembled WGS sequence"/>
</dbReference>
<dbReference type="OrthoDB" id="306814at2759"/>
<dbReference type="AlphaFoldDB" id="A0A8S1S6C4"/>
<accession>A0A8S1S6C4</accession>
<keyword evidence="2" id="KW-1185">Reference proteome</keyword>